<evidence type="ECO:0000313" key="1">
    <source>
        <dbReference type="EMBL" id="UXY36537.1"/>
    </source>
</evidence>
<dbReference type="Proteomes" id="UP001060733">
    <property type="component" value="Chromosome"/>
</dbReference>
<proteinExistence type="predicted"/>
<accession>A0ABY6EQ63</accession>
<keyword evidence="2" id="KW-1185">Reference proteome</keyword>
<sequence length="202" mass="20879">MEGTDPVNKKLAAALSGGAVLVVALSGCTSSEDKGPDPKLVAWAKTVCDPLPAQQSKISEAFDALAAVAKDGPPKEVQKTDSKAFQELADGFKARAATLTDAGAPPGVEDGKRKQQDAVKRLTALSGAYTDLKDQVDGLDTKNQTKFASGLSKLSERMKAVSAQYDGAITALQNLEKGDVNEAVTQQRGCTKTSASPSAAKG</sequence>
<dbReference type="EMBL" id="CP106795">
    <property type="protein sequence ID" value="UXY36537.1"/>
    <property type="molecule type" value="Genomic_DNA"/>
</dbReference>
<protein>
    <submittedName>
        <fullName evidence="1">Small secreted protein</fullName>
    </submittedName>
</protein>
<evidence type="ECO:0000313" key="2">
    <source>
        <dbReference type="Proteomes" id="UP001060733"/>
    </source>
</evidence>
<name>A0ABY6EQ63_9ACTN</name>
<organism evidence="1 2">
    <name type="scientific">Streptomyces albidocamelliae</name>
    <dbReference type="NCBI Taxonomy" id="2981135"/>
    <lineage>
        <taxon>Bacteria</taxon>
        <taxon>Bacillati</taxon>
        <taxon>Actinomycetota</taxon>
        <taxon>Actinomycetes</taxon>
        <taxon>Kitasatosporales</taxon>
        <taxon>Streptomycetaceae</taxon>
        <taxon>Streptomyces</taxon>
    </lineage>
</organism>
<gene>
    <name evidence="1" type="ORF">N8I86_18415</name>
</gene>
<reference evidence="1" key="1">
    <citation type="submission" date="2022-10" db="EMBL/GenBank/DDBJ databases">
        <authorList>
            <person name="Mo P."/>
        </authorList>
    </citation>
    <scope>NUCLEOTIDE SEQUENCE</scope>
    <source>
        <strain evidence="1">HUAS 14-6</strain>
    </source>
</reference>